<dbReference type="EMBL" id="JAIQCV010000008">
    <property type="protein sequence ID" value="KAH1074104.1"/>
    <property type="molecule type" value="Genomic_DNA"/>
</dbReference>
<keyword evidence="7" id="KW-0472">Membrane</keyword>
<keyword evidence="6" id="KW-1133">Transmembrane helix</keyword>
<keyword evidence="2" id="KW-0433">Leucine-rich repeat</keyword>
<comment type="subcellular location">
    <subcellularLocation>
        <location evidence="1">Membrane</location>
        <topology evidence="1">Single-pass type I membrane protein</topology>
    </subcellularLocation>
</comment>
<dbReference type="InterPro" id="IPR013103">
    <property type="entry name" value="RVT_2"/>
</dbReference>
<evidence type="ECO:0000256" key="2">
    <source>
        <dbReference type="ARBA" id="ARBA00022614"/>
    </source>
</evidence>
<gene>
    <name evidence="13" type="ORF">J1N35_026432</name>
</gene>
<keyword evidence="4 10" id="KW-0732">Signal</keyword>
<evidence type="ECO:0000256" key="10">
    <source>
        <dbReference type="SAM" id="SignalP"/>
    </source>
</evidence>
<evidence type="ECO:0000256" key="8">
    <source>
        <dbReference type="ARBA" id="ARBA00023170"/>
    </source>
</evidence>
<evidence type="ECO:0000256" key="5">
    <source>
        <dbReference type="ARBA" id="ARBA00022737"/>
    </source>
</evidence>
<keyword evidence="9" id="KW-0325">Glycoprotein</keyword>
<evidence type="ECO:0000256" key="1">
    <source>
        <dbReference type="ARBA" id="ARBA00004479"/>
    </source>
</evidence>
<dbReference type="OrthoDB" id="997795at2759"/>
<evidence type="ECO:0000256" key="6">
    <source>
        <dbReference type="ARBA" id="ARBA00022989"/>
    </source>
</evidence>
<keyword evidence="8" id="KW-0675">Receptor</keyword>
<dbReference type="GO" id="GO:0016020">
    <property type="term" value="C:membrane"/>
    <property type="evidence" value="ECO:0007669"/>
    <property type="project" value="UniProtKB-SubCell"/>
</dbReference>
<feature type="chain" id="PRO_5039457054" description="Leucine-rich repeat-containing N-terminal plant-type domain-containing protein" evidence="10">
    <location>
        <begin position="30"/>
        <end position="133"/>
    </location>
</feature>
<name>A0A9D3ZYS8_9ROSI</name>
<evidence type="ECO:0000313" key="14">
    <source>
        <dbReference type="Proteomes" id="UP000828251"/>
    </source>
</evidence>
<evidence type="ECO:0000256" key="7">
    <source>
        <dbReference type="ARBA" id="ARBA00023136"/>
    </source>
</evidence>
<keyword evidence="14" id="KW-1185">Reference proteome</keyword>
<keyword evidence="5" id="KW-0677">Repeat</keyword>
<comment type="caution">
    <text evidence="13">The sequence shown here is derived from an EMBL/GenBank/DDBJ whole genome shotgun (WGS) entry which is preliminary data.</text>
</comment>
<evidence type="ECO:0000259" key="11">
    <source>
        <dbReference type="Pfam" id="PF07727"/>
    </source>
</evidence>
<proteinExistence type="predicted"/>
<evidence type="ECO:0000256" key="3">
    <source>
        <dbReference type="ARBA" id="ARBA00022692"/>
    </source>
</evidence>
<accession>A0A9D3ZYS8</accession>
<dbReference type="AlphaFoldDB" id="A0A9D3ZYS8"/>
<feature type="domain" description="Reverse transcriptase Ty1/copia-type" evidence="11">
    <location>
        <begin position="81"/>
        <end position="132"/>
    </location>
</feature>
<feature type="domain" description="Leucine-rich repeat-containing N-terminal plant-type" evidence="12">
    <location>
        <begin position="39"/>
        <end position="75"/>
    </location>
</feature>
<dbReference type="Proteomes" id="UP000828251">
    <property type="component" value="Unassembled WGS sequence"/>
</dbReference>
<dbReference type="InterPro" id="IPR013210">
    <property type="entry name" value="LRR_N_plant-typ"/>
</dbReference>
<feature type="signal peptide" evidence="10">
    <location>
        <begin position="1"/>
        <end position="29"/>
    </location>
</feature>
<dbReference type="Gene3D" id="3.80.10.10">
    <property type="entry name" value="Ribonuclease Inhibitor"/>
    <property type="match status" value="1"/>
</dbReference>
<protein>
    <recommendedName>
        <fullName evidence="15">Leucine-rich repeat-containing N-terminal plant-type domain-containing protein</fullName>
    </recommendedName>
</protein>
<evidence type="ECO:0000256" key="9">
    <source>
        <dbReference type="ARBA" id="ARBA00023180"/>
    </source>
</evidence>
<dbReference type="InterPro" id="IPR046956">
    <property type="entry name" value="RLP23-like"/>
</dbReference>
<evidence type="ECO:0000259" key="12">
    <source>
        <dbReference type="Pfam" id="PF08263"/>
    </source>
</evidence>
<keyword evidence="3" id="KW-0812">Transmembrane</keyword>
<dbReference type="PANTHER" id="PTHR48063">
    <property type="entry name" value="LRR RECEPTOR-LIKE KINASE"/>
    <property type="match status" value="1"/>
</dbReference>
<dbReference type="Pfam" id="PF08263">
    <property type="entry name" value="LRRNT_2"/>
    <property type="match status" value="1"/>
</dbReference>
<evidence type="ECO:0000256" key="4">
    <source>
        <dbReference type="ARBA" id="ARBA00022729"/>
    </source>
</evidence>
<sequence length="133" mass="14741">MDICQSNNPCSSLLLCFVVFLLLVSSCSGNSNVGVRCMESERQQLLDFKEGHLDPFGRLSSWVGLDCCKWQGLRCKKRTGHVKKKADGTVERFKARLVAKGFSQHAGLDFRDTFSPVVRAATVRTVLATAVMK</sequence>
<dbReference type="InterPro" id="IPR032675">
    <property type="entry name" value="LRR_dom_sf"/>
</dbReference>
<dbReference type="Pfam" id="PF07727">
    <property type="entry name" value="RVT_2"/>
    <property type="match status" value="1"/>
</dbReference>
<dbReference type="PANTHER" id="PTHR48063:SF90">
    <property type="entry name" value="OS11G0565920 PROTEIN"/>
    <property type="match status" value="1"/>
</dbReference>
<evidence type="ECO:0000313" key="13">
    <source>
        <dbReference type="EMBL" id="KAH1074104.1"/>
    </source>
</evidence>
<reference evidence="13 14" key="1">
    <citation type="journal article" date="2021" name="Plant Biotechnol. J.">
        <title>Multi-omics assisted identification of the key and species-specific regulatory components of drought-tolerant mechanisms in Gossypium stocksii.</title>
        <authorList>
            <person name="Yu D."/>
            <person name="Ke L."/>
            <person name="Zhang D."/>
            <person name="Wu Y."/>
            <person name="Sun Y."/>
            <person name="Mei J."/>
            <person name="Sun J."/>
            <person name="Sun Y."/>
        </authorList>
    </citation>
    <scope>NUCLEOTIDE SEQUENCE [LARGE SCALE GENOMIC DNA]</scope>
    <source>
        <strain evidence="14">cv. E1</strain>
        <tissue evidence="13">Leaf</tissue>
    </source>
</reference>
<evidence type="ECO:0008006" key="15">
    <source>
        <dbReference type="Google" id="ProtNLM"/>
    </source>
</evidence>
<organism evidence="13 14">
    <name type="scientific">Gossypium stocksii</name>
    <dbReference type="NCBI Taxonomy" id="47602"/>
    <lineage>
        <taxon>Eukaryota</taxon>
        <taxon>Viridiplantae</taxon>
        <taxon>Streptophyta</taxon>
        <taxon>Embryophyta</taxon>
        <taxon>Tracheophyta</taxon>
        <taxon>Spermatophyta</taxon>
        <taxon>Magnoliopsida</taxon>
        <taxon>eudicotyledons</taxon>
        <taxon>Gunneridae</taxon>
        <taxon>Pentapetalae</taxon>
        <taxon>rosids</taxon>
        <taxon>malvids</taxon>
        <taxon>Malvales</taxon>
        <taxon>Malvaceae</taxon>
        <taxon>Malvoideae</taxon>
        <taxon>Gossypium</taxon>
    </lineage>
</organism>